<feature type="binding site" evidence="6">
    <location>
        <position position="75"/>
    </location>
    <ligand>
        <name>S-adenosyl-L-methionine</name>
        <dbReference type="ChEBI" id="CHEBI:59789"/>
    </ligand>
</feature>
<dbReference type="OrthoDB" id="9806637at2"/>
<dbReference type="PANTHER" id="PTHR11265:SF0">
    <property type="entry name" value="12S RRNA N4-METHYLCYTIDINE METHYLTRANSFERASE"/>
    <property type="match status" value="1"/>
</dbReference>
<organism evidence="7 8">
    <name type="scientific">Aureicoccus marinus</name>
    <dbReference type="NCBI Taxonomy" id="754435"/>
    <lineage>
        <taxon>Bacteria</taxon>
        <taxon>Pseudomonadati</taxon>
        <taxon>Bacteroidota</taxon>
        <taxon>Flavobacteriia</taxon>
        <taxon>Flavobacteriales</taxon>
        <taxon>Flavobacteriaceae</taxon>
        <taxon>Aureicoccus</taxon>
    </lineage>
</organism>
<dbReference type="GO" id="GO:0071424">
    <property type="term" value="F:rRNA (cytosine-N4-)-methyltransferase activity"/>
    <property type="evidence" value="ECO:0007669"/>
    <property type="project" value="UniProtKB-UniRule"/>
</dbReference>
<dbReference type="PIRSF" id="PIRSF004486">
    <property type="entry name" value="MraW"/>
    <property type="match status" value="1"/>
</dbReference>
<dbReference type="InterPro" id="IPR023397">
    <property type="entry name" value="SAM-dep_MeTrfase_MraW_recog"/>
</dbReference>
<evidence type="ECO:0000256" key="4">
    <source>
        <dbReference type="ARBA" id="ARBA00022679"/>
    </source>
</evidence>
<protein>
    <recommendedName>
        <fullName evidence="6">Ribosomal RNA small subunit methyltransferase H</fullName>
        <ecNumber evidence="6">2.1.1.199</ecNumber>
    </recommendedName>
    <alternativeName>
        <fullName evidence="6">16S rRNA m(4)C1402 methyltransferase</fullName>
    </alternativeName>
    <alternativeName>
        <fullName evidence="6">rRNA (cytosine-N(4)-)-methyltransferase RsmH</fullName>
    </alternativeName>
</protein>
<comment type="caution">
    <text evidence="7">The sequence shown here is derived from an EMBL/GenBank/DDBJ whole genome shotgun (WGS) entry which is preliminary data.</text>
</comment>
<keyword evidence="3 6" id="KW-0489">Methyltransferase</keyword>
<keyword evidence="5 6" id="KW-0949">S-adenosyl-L-methionine</keyword>
<evidence type="ECO:0000313" key="7">
    <source>
        <dbReference type="EMBL" id="PQJ15697.1"/>
    </source>
</evidence>
<dbReference type="PANTHER" id="PTHR11265">
    <property type="entry name" value="S-ADENOSYL-METHYLTRANSFERASE MRAW"/>
    <property type="match status" value="1"/>
</dbReference>
<dbReference type="HAMAP" id="MF_01007">
    <property type="entry name" value="16SrRNA_methyltr_H"/>
    <property type="match status" value="1"/>
</dbReference>
<dbReference type="Pfam" id="PF01795">
    <property type="entry name" value="Methyltransf_5"/>
    <property type="match status" value="1"/>
</dbReference>
<dbReference type="AlphaFoldDB" id="A0A2S7T860"/>
<evidence type="ECO:0000256" key="6">
    <source>
        <dbReference type="HAMAP-Rule" id="MF_01007"/>
    </source>
</evidence>
<evidence type="ECO:0000256" key="3">
    <source>
        <dbReference type="ARBA" id="ARBA00022603"/>
    </source>
</evidence>
<dbReference type="NCBIfam" id="TIGR00006">
    <property type="entry name" value="16S rRNA (cytosine(1402)-N(4))-methyltransferase RsmH"/>
    <property type="match status" value="1"/>
</dbReference>
<evidence type="ECO:0000256" key="1">
    <source>
        <dbReference type="ARBA" id="ARBA00010396"/>
    </source>
</evidence>
<keyword evidence="6" id="KW-0963">Cytoplasm</keyword>
<comment type="subcellular location">
    <subcellularLocation>
        <location evidence="6">Cytoplasm</location>
    </subcellularLocation>
</comment>
<keyword evidence="4 6" id="KW-0808">Transferase</keyword>
<dbReference type="InterPro" id="IPR029063">
    <property type="entry name" value="SAM-dependent_MTases_sf"/>
</dbReference>
<dbReference type="SUPFAM" id="SSF53335">
    <property type="entry name" value="S-adenosyl-L-methionine-dependent methyltransferases"/>
    <property type="match status" value="1"/>
</dbReference>
<gene>
    <name evidence="6" type="primary">rsmH</name>
    <name evidence="7" type="ORF">BST99_08110</name>
</gene>
<evidence type="ECO:0000256" key="5">
    <source>
        <dbReference type="ARBA" id="ARBA00022691"/>
    </source>
</evidence>
<dbReference type="EC" id="2.1.1.199" evidence="6"/>
<sequence length="301" mass="34087">MSDYHHPVLLTESLDGLDVKPEGVYVDVTFGGGGHSRALLDRLGPEGRLYGFDQDADAARNMIDDDRFQLVQANFKHINRFLKFHGVQQVDGVLGDFGVSSHQFDTPDRGFSTRFDGELDMRMDATQGQSAADVVNEYSEAELIRVFRDYGELRQAPKLARMLLKARTQKPISTTLELRELLEGSIPKHKVNKELAQLFQALRIEVNDEVGVLKTFLQQLPQLVKVGGRISLISYHSLEDRLVKRFVRDGKFEGEAEKDFYGNQLVPFKKVGGLIVPNQDEINQNNRARSAKLRIAERTTW</sequence>
<evidence type="ECO:0000256" key="2">
    <source>
        <dbReference type="ARBA" id="ARBA00022552"/>
    </source>
</evidence>
<keyword evidence="2 6" id="KW-0698">rRNA processing</keyword>
<feature type="binding site" evidence="6">
    <location>
        <position position="96"/>
    </location>
    <ligand>
        <name>S-adenosyl-L-methionine</name>
        <dbReference type="ChEBI" id="CHEBI:59789"/>
    </ligand>
</feature>
<accession>A0A2S7T860</accession>
<dbReference type="EMBL" id="MQVX01000001">
    <property type="protein sequence ID" value="PQJ15697.1"/>
    <property type="molecule type" value="Genomic_DNA"/>
</dbReference>
<proteinExistence type="inferred from homology"/>
<keyword evidence="8" id="KW-1185">Reference proteome</keyword>
<dbReference type="Proteomes" id="UP000239366">
    <property type="component" value="Unassembled WGS sequence"/>
</dbReference>
<dbReference type="SUPFAM" id="SSF81799">
    <property type="entry name" value="Putative methyltransferase TM0872, insert domain"/>
    <property type="match status" value="1"/>
</dbReference>
<dbReference type="RefSeq" id="WP_105001350.1">
    <property type="nucleotide sequence ID" value="NZ_MQVX01000001.1"/>
</dbReference>
<feature type="binding site" evidence="6">
    <location>
        <position position="103"/>
    </location>
    <ligand>
        <name>S-adenosyl-L-methionine</name>
        <dbReference type="ChEBI" id="CHEBI:59789"/>
    </ligand>
</feature>
<dbReference type="Gene3D" id="1.10.150.170">
    <property type="entry name" value="Putative methyltransferase TM0872, insert domain"/>
    <property type="match status" value="1"/>
</dbReference>
<dbReference type="GO" id="GO:0070475">
    <property type="term" value="P:rRNA base methylation"/>
    <property type="evidence" value="ECO:0007669"/>
    <property type="project" value="UniProtKB-UniRule"/>
</dbReference>
<dbReference type="Gene3D" id="3.40.50.150">
    <property type="entry name" value="Vaccinia Virus protein VP39"/>
    <property type="match status" value="1"/>
</dbReference>
<feature type="binding site" evidence="6">
    <location>
        <begin position="33"/>
        <end position="35"/>
    </location>
    <ligand>
        <name>S-adenosyl-L-methionine</name>
        <dbReference type="ChEBI" id="CHEBI:59789"/>
    </ligand>
</feature>
<evidence type="ECO:0000313" key="8">
    <source>
        <dbReference type="Proteomes" id="UP000239366"/>
    </source>
</evidence>
<comment type="similarity">
    <text evidence="1 6">Belongs to the methyltransferase superfamily. RsmH family.</text>
</comment>
<comment type="function">
    <text evidence="6">Specifically methylates the N4 position of cytidine in position 1402 (C1402) of 16S rRNA.</text>
</comment>
<comment type="catalytic activity">
    <reaction evidence="6">
        <text>cytidine(1402) in 16S rRNA + S-adenosyl-L-methionine = N(4)-methylcytidine(1402) in 16S rRNA + S-adenosyl-L-homocysteine + H(+)</text>
        <dbReference type="Rhea" id="RHEA:42928"/>
        <dbReference type="Rhea" id="RHEA-COMP:10286"/>
        <dbReference type="Rhea" id="RHEA-COMP:10287"/>
        <dbReference type="ChEBI" id="CHEBI:15378"/>
        <dbReference type="ChEBI" id="CHEBI:57856"/>
        <dbReference type="ChEBI" id="CHEBI:59789"/>
        <dbReference type="ChEBI" id="CHEBI:74506"/>
        <dbReference type="ChEBI" id="CHEBI:82748"/>
        <dbReference type="EC" id="2.1.1.199"/>
    </reaction>
</comment>
<dbReference type="InterPro" id="IPR002903">
    <property type="entry name" value="RsmH"/>
</dbReference>
<reference evidence="8" key="1">
    <citation type="submission" date="2016-11" db="EMBL/GenBank/DDBJ databases">
        <title>Trade-off between light-utilization and light-protection in marine flavobacteria.</title>
        <authorList>
            <person name="Kumagai Y."/>
            <person name="Yoshizawa S."/>
            <person name="Kogure K."/>
        </authorList>
    </citation>
    <scope>NUCLEOTIDE SEQUENCE [LARGE SCALE GENOMIC DNA]</scope>
    <source>
        <strain evidence="8">SG-18</strain>
    </source>
</reference>
<feature type="binding site" evidence="6">
    <location>
        <position position="53"/>
    </location>
    <ligand>
        <name>S-adenosyl-L-methionine</name>
        <dbReference type="ChEBI" id="CHEBI:59789"/>
    </ligand>
</feature>
<name>A0A2S7T860_9FLAO</name>
<dbReference type="GO" id="GO:0005737">
    <property type="term" value="C:cytoplasm"/>
    <property type="evidence" value="ECO:0007669"/>
    <property type="project" value="UniProtKB-SubCell"/>
</dbReference>